<evidence type="ECO:0000313" key="2">
    <source>
        <dbReference type="EMBL" id="KAG5599041.1"/>
    </source>
</evidence>
<feature type="region of interest" description="Disordered" evidence="1">
    <location>
        <begin position="20"/>
        <end position="58"/>
    </location>
</feature>
<organism evidence="2 3">
    <name type="scientific">Solanum commersonii</name>
    <name type="common">Commerson's wild potato</name>
    <name type="synonym">Commerson's nightshade</name>
    <dbReference type="NCBI Taxonomy" id="4109"/>
    <lineage>
        <taxon>Eukaryota</taxon>
        <taxon>Viridiplantae</taxon>
        <taxon>Streptophyta</taxon>
        <taxon>Embryophyta</taxon>
        <taxon>Tracheophyta</taxon>
        <taxon>Spermatophyta</taxon>
        <taxon>Magnoliopsida</taxon>
        <taxon>eudicotyledons</taxon>
        <taxon>Gunneridae</taxon>
        <taxon>Pentapetalae</taxon>
        <taxon>asterids</taxon>
        <taxon>lamiids</taxon>
        <taxon>Solanales</taxon>
        <taxon>Solanaceae</taxon>
        <taxon>Solanoideae</taxon>
        <taxon>Solaneae</taxon>
        <taxon>Solanum</taxon>
    </lineage>
</organism>
<dbReference type="Proteomes" id="UP000824120">
    <property type="component" value="Chromosome 6"/>
</dbReference>
<evidence type="ECO:0000313" key="3">
    <source>
        <dbReference type="Proteomes" id="UP000824120"/>
    </source>
</evidence>
<gene>
    <name evidence="2" type="ORF">H5410_030411</name>
</gene>
<protein>
    <submittedName>
        <fullName evidence="2">Uncharacterized protein</fullName>
    </submittedName>
</protein>
<accession>A0A9J5YFL6</accession>
<dbReference type="AlphaFoldDB" id="A0A9J5YFL6"/>
<dbReference type="PANTHER" id="PTHR31973:SF179">
    <property type="entry name" value="PROTEIN FAR1-RELATED SEQUENCE"/>
    <property type="match status" value="1"/>
</dbReference>
<sequence length="288" mass="33773">MRQIFILFYTYRENITQDEPIDPVNIDDRDLPNYGSPSGSDSDDLPNAEKSGDNIPFEASSSDDFFMLNRSPRPISMSPFCNHEIPCLDHLPDGPDIFSDTHDEYISQRAWREPQDFMNGVIYIEKGMLFNSKKHLQRAVKLLHLKIAREYSVIKSTKKSWRLVFMWKVGRYIKEHTCDMGTCRDGHFNLDIEMIAFVLRTDTEKTPRFPIKDCQTTVLKAYGISISRRKTYLGRKCTFEKVYSTWEGSFAKLSRFMEALKHFNPGTIVEWKIEWRVDVIKDVFNYVF</sequence>
<keyword evidence="3" id="KW-1185">Reference proteome</keyword>
<evidence type="ECO:0000256" key="1">
    <source>
        <dbReference type="SAM" id="MobiDB-lite"/>
    </source>
</evidence>
<proteinExistence type="predicted"/>
<dbReference type="PANTHER" id="PTHR31973">
    <property type="entry name" value="POLYPROTEIN, PUTATIVE-RELATED"/>
    <property type="match status" value="1"/>
</dbReference>
<dbReference type="EMBL" id="JACXVP010000006">
    <property type="protein sequence ID" value="KAG5599041.1"/>
    <property type="molecule type" value="Genomic_DNA"/>
</dbReference>
<reference evidence="2 3" key="1">
    <citation type="submission" date="2020-09" db="EMBL/GenBank/DDBJ databases">
        <title>De no assembly of potato wild relative species, Solanum commersonii.</title>
        <authorList>
            <person name="Cho K."/>
        </authorList>
    </citation>
    <scope>NUCLEOTIDE SEQUENCE [LARGE SCALE GENOMIC DNA]</scope>
    <source>
        <strain evidence="2">LZ3.2</strain>
        <tissue evidence="2">Leaf</tissue>
    </source>
</reference>
<dbReference type="OrthoDB" id="1633748at2759"/>
<name>A0A9J5YFL6_SOLCO</name>
<comment type="caution">
    <text evidence="2">The sequence shown here is derived from an EMBL/GenBank/DDBJ whole genome shotgun (WGS) entry which is preliminary data.</text>
</comment>